<gene>
    <name evidence="9" type="ORF">KGA66_16245</name>
</gene>
<evidence type="ECO:0000256" key="6">
    <source>
        <dbReference type="ARBA" id="ARBA00023136"/>
    </source>
</evidence>
<protein>
    <submittedName>
        <fullName evidence="9">DUF2029 domain-containing protein</fullName>
    </submittedName>
</protein>
<keyword evidence="5 8" id="KW-1133">Transmembrane helix</keyword>
<proteinExistence type="inferred from homology"/>
<dbReference type="GO" id="GO:0016758">
    <property type="term" value="F:hexosyltransferase activity"/>
    <property type="evidence" value="ECO:0007669"/>
    <property type="project" value="InterPro"/>
</dbReference>
<comment type="caution">
    <text evidence="9">The sequence shown here is derived from an EMBL/GenBank/DDBJ whole genome shotgun (WGS) entry which is preliminary data.</text>
</comment>
<dbReference type="Pfam" id="PF09594">
    <property type="entry name" value="GT87"/>
    <property type="match status" value="1"/>
</dbReference>
<organism evidence="9 10">
    <name type="scientific">Actinocrinis puniceicyclus</name>
    <dbReference type="NCBI Taxonomy" id="977794"/>
    <lineage>
        <taxon>Bacteria</taxon>
        <taxon>Bacillati</taxon>
        <taxon>Actinomycetota</taxon>
        <taxon>Actinomycetes</taxon>
        <taxon>Catenulisporales</taxon>
        <taxon>Actinospicaceae</taxon>
        <taxon>Actinocrinis</taxon>
    </lineage>
</organism>
<dbReference type="InterPro" id="IPR018584">
    <property type="entry name" value="GT87"/>
</dbReference>
<feature type="transmembrane region" description="Helical" evidence="8">
    <location>
        <begin position="326"/>
        <end position="344"/>
    </location>
</feature>
<keyword evidence="10" id="KW-1185">Reference proteome</keyword>
<feature type="non-terminal residue" evidence="9">
    <location>
        <position position="455"/>
    </location>
</feature>
<feature type="transmembrane region" description="Helical" evidence="8">
    <location>
        <begin position="113"/>
        <end position="135"/>
    </location>
</feature>
<keyword evidence="2" id="KW-1003">Cell membrane</keyword>
<accession>A0A8J7WNK7</accession>
<comment type="subcellular location">
    <subcellularLocation>
        <location evidence="1">Cell membrane</location>
        <topology evidence="1">Multi-pass membrane protein</topology>
    </subcellularLocation>
</comment>
<dbReference type="EMBL" id="JAGSXH010000054">
    <property type="protein sequence ID" value="MBS2964608.1"/>
    <property type="molecule type" value="Genomic_DNA"/>
</dbReference>
<comment type="similarity">
    <text evidence="7">Belongs to the glycosyltransferase 87 family.</text>
</comment>
<feature type="transmembrane region" description="Helical" evidence="8">
    <location>
        <begin position="227"/>
        <end position="250"/>
    </location>
</feature>
<evidence type="ECO:0000256" key="2">
    <source>
        <dbReference type="ARBA" id="ARBA00022475"/>
    </source>
</evidence>
<evidence type="ECO:0000256" key="7">
    <source>
        <dbReference type="ARBA" id="ARBA00024033"/>
    </source>
</evidence>
<evidence type="ECO:0000313" key="9">
    <source>
        <dbReference type="EMBL" id="MBS2964608.1"/>
    </source>
</evidence>
<name>A0A8J7WNK7_9ACTN</name>
<evidence type="ECO:0000256" key="8">
    <source>
        <dbReference type="SAM" id="Phobius"/>
    </source>
</evidence>
<feature type="transmembrane region" description="Helical" evidence="8">
    <location>
        <begin position="289"/>
        <end position="314"/>
    </location>
</feature>
<sequence length="455" mass="49256">MTGRQTATRAVPTVPVAPGAVITRERVRSAALPMACWAWTRGVLLLFTYNVVPYISHGDIVGDVKTYNRWSQSLAAGHYPLHDPQWQYPPGAAIVIALPRLIHSGTGLSYYTAFYAMALLADLITFLLVLYRCWFTAHRGDATRTDYTGAWAYVVAIFMLGPIVYGRYDIVVTMTAALALVVTTSKASGTWRLRGAAIGTGALMKLWPAALAVGLPKGADGRRAVRWAVLAAAAPTLALAAFLPGAFGFLSGQQDRGLEVESVLAVPFLIARRFGYPGVIRHQYGAFEIIGPGVGTAAIGCELLTVAGFAWLLWWRRRADLTPQRWSAALYYDAGLVAVLVAIVTSRVLSPQYLVWVVALIALCLTQPDSALRGPCWLLLAAISLTQAEFPLLFPRLLHGGRLAPWVLAGRDLMLVVATLWAAWALWRAVVPKRRAEAPDEPRGEAGEAPVSSLA</sequence>
<feature type="transmembrane region" description="Helical" evidence="8">
    <location>
        <begin position="30"/>
        <end position="49"/>
    </location>
</feature>
<keyword evidence="6 8" id="KW-0472">Membrane</keyword>
<dbReference type="RefSeq" id="WP_211468968.1">
    <property type="nucleotide sequence ID" value="NZ_JAGSXH010000054.1"/>
</dbReference>
<feature type="transmembrane region" description="Helical" evidence="8">
    <location>
        <begin position="406"/>
        <end position="427"/>
    </location>
</feature>
<evidence type="ECO:0000256" key="1">
    <source>
        <dbReference type="ARBA" id="ARBA00004651"/>
    </source>
</evidence>
<dbReference type="GO" id="GO:0005886">
    <property type="term" value="C:plasma membrane"/>
    <property type="evidence" value="ECO:0007669"/>
    <property type="project" value="UniProtKB-SubCell"/>
</dbReference>
<dbReference type="Proteomes" id="UP000677913">
    <property type="component" value="Unassembled WGS sequence"/>
</dbReference>
<keyword evidence="3" id="KW-0808">Transferase</keyword>
<keyword evidence="4 8" id="KW-0812">Transmembrane</keyword>
<evidence type="ECO:0000256" key="3">
    <source>
        <dbReference type="ARBA" id="ARBA00022679"/>
    </source>
</evidence>
<feature type="transmembrane region" description="Helical" evidence="8">
    <location>
        <begin position="195"/>
        <end position="215"/>
    </location>
</feature>
<reference evidence="9" key="1">
    <citation type="submission" date="2021-04" db="EMBL/GenBank/DDBJ databases">
        <title>Genome based classification of Actinospica acidithermotolerans sp. nov., an actinobacterium isolated from an Indonesian hot spring.</title>
        <authorList>
            <person name="Kusuma A.B."/>
            <person name="Putra K.E."/>
            <person name="Nafisah S."/>
            <person name="Loh J."/>
            <person name="Nouioui I."/>
            <person name="Goodfellow M."/>
        </authorList>
    </citation>
    <scope>NUCLEOTIDE SEQUENCE</scope>
    <source>
        <strain evidence="9">DSM 45618</strain>
    </source>
</reference>
<evidence type="ECO:0000256" key="4">
    <source>
        <dbReference type="ARBA" id="ARBA00022692"/>
    </source>
</evidence>
<evidence type="ECO:0000313" key="10">
    <source>
        <dbReference type="Proteomes" id="UP000677913"/>
    </source>
</evidence>
<evidence type="ECO:0000256" key="5">
    <source>
        <dbReference type="ARBA" id="ARBA00022989"/>
    </source>
</evidence>
<dbReference type="AlphaFoldDB" id="A0A8J7WNK7"/>
<feature type="transmembrane region" description="Helical" evidence="8">
    <location>
        <begin position="147"/>
        <end position="165"/>
    </location>
</feature>